<proteinExistence type="predicted"/>
<organism evidence="1 2">
    <name type="scientific">Elizabethkingia miricola</name>
    <name type="common">Chryseobacterium miricola</name>
    <dbReference type="NCBI Taxonomy" id="172045"/>
    <lineage>
        <taxon>Bacteria</taxon>
        <taxon>Pseudomonadati</taxon>
        <taxon>Bacteroidota</taxon>
        <taxon>Flavobacteriia</taxon>
        <taxon>Flavobacteriales</taxon>
        <taxon>Weeksellaceae</taxon>
        <taxon>Elizabethkingia</taxon>
    </lineage>
</organism>
<evidence type="ECO:0008006" key="3">
    <source>
        <dbReference type="Google" id="ProtNLM"/>
    </source>
</evidence>
<reference evidence="1 2" key="1">
    <citation type="submission" date="2023-06" db="EMBL/GenBank/DDBJ databases">
        <title>Nosocomial Elizabethkingia miricola genome.</title>
        <authorList>
            <person name="Morgado S."/>
            <person name="Fonseca E."/>
            <person name="Freitas F."/>
            <person name="Vicente A.C."/>
        </authorList>
    </citation>
    <scope>NUCLEOTIDE SEQUENCE [LARGE SCALE GENOMIC DNA]</scope>
    <source>
        <strain evidence="1 2">EM15</strain>
    </source>
</reference>
<comment type="caution">
    <text evidence="1">The sequence shown here is derived from an EMBL/GenBank/DDBJ whole genome shotgun (WGS) entry which is preliminary data.</text>
</comment>
<accession>A0ABD5BBS3</accession>
<evidence type="ECO:0000313" key="1">
    <source>
        <dbReference type="EMBL" id="MDQ8751017.1"/>
    </source>
</evidence>
<dbReference type="RefSeq" id="WP_078796093.1">
    <property type="nucleotide sequence ID" value="NZ_CP040516.1"/>
</dbReference>
<name>A0ABD5BBS3_ELIMR</name>
<dbReference type="EMBL" id="JAUCQJ010000007">
    <property type="protein sequence ID" value="MDQ8751017.1"/>
    <property type="molecule type" value="Genomic_DNA"/>
</dbReference>
<evidence type="ECO:0000313" key="2">
    <source>
        <dbReference type="Proteomes" id="UP001239265"/>
    </source>
</evidence>
<dbReference type="Proteomes" id="UP001239265">
    <property type="component" value="Unassembled WGS sequence"/>
</dbReference>
<gene>
    <name evidence="1" type="ORF">QT385_20340</name>
</gene>
<protein>
    <recommendedName>
        <fullName evidence="3">Lipoprotein</fullName>
    </recommendedName>
</protein>
<sequence length="131" mass="15925">MNYRTFFLIIVVCLFVFNCKENNKDIRDFNNYSFDTMIPNDWPYTHSYKFKINNAYYADKTYSFYYHPQNLAELKSLLPGIIYVDVNEYSLYWRYVDPPYKIIKKANSDTLILIKEGKQFIFKRVYDPARQ</sequence>
<dbReference type="AlphaFoldDB" id="A0ABD5BBS3"/>